<dbReference type="EMBL" id="JALPRF010000005">
    <property type="protein sequence ID" value="MCK8494867.1"/>
    <property type="molecule type" value="Genomic_DNA"/>
</dbReference>
<feature type="transmembrane region" description="Helical" evidence="1">
    <location>
        <begin position="450"/>
        <end position="472"/>
    </location>
</feature>
<evidence type="ECO:0000313" key="3">
    <source>
        <dbReference type="Proteomes" id="UP001202180"/>
    </source>
</evidence>
<keyword evidence="3" id="KW-1185">Reference proteome</keyword>
<dbReference type="Proteomes" id="UP001202180">
    <property type="component" value="Unassembled WGS sequence"/>
</dbReference>
<sequence>MRLRKERLIAGQVWDTVFTNRIVPYLGLFVGLLITYAAYSGWVSFRQQNQLRAAYQQQARQDWLSNPDKHPHRMAHYGHFVFRPKAPLSMFDGGMESFLGSTLFLEAHKQNSVNFSEAGFSTGLLRFGEISLAMILQLLLPLLIFFVGFSSVASERDNGTLKIVLSQGVSGQALLVGKSLGLIGVMSTLFIPVMLATVALWLIAQSGSVTLDEAIRLGLLIVAYFVYLTFFCLIAVLVSARSRSAKAALVTLIGLWLMLTLVLPRASQALGATLFAAPSKVAFFDKVGEDVHKEGNSHNPNDPHYKALKDSLLAAYRVDSVQQLPFNYSGFVMAEGEKISATIYNQHFDELLTIYDQQNEFSRAVAFLDPFMAIRNLSMALSGTDYANYLDFGQQAEQYRYDMAQKLNALQMKYVSNYKPGPGDPPITIDNKHWEEIPEFHYTKMSVRSVLANEPISLFALAFWAFVLLYLVHHQSKNLRVV</sequence>
<name>A0ABT0HRQ4_9BACT</name>
<dbReference type="RefSeq" id="WP_248479477.1">
    <property type="nucleotide sequence ID" value="NZ_JALPRF010000005.1"/>
</dbReference>
<accession>A0ABT0HRQ4</accession>
<dbReference type="PANTHER" id="PTHR43471">
    <property type="entry name" value="ABC TRANSPORTER PERMEASE"/>
    <property type="match status" value="1"/>
</dbReference>
<dbReference type="PANTHER" id="PTHR43471:SF1">
    <property type="entry name" value="ABC TRANSPORTER PERMEASE PROTEIN NOSY-RELATED"/>
    <property type="match status" value="1"/>
</dbReference>
<dbReference type="Pfam" id="PF12040">
    <property type="entry name" value="DUF3526"/>
    <property type="match status" value="1"/>
</dbReference>
<feature type="transmembrane region" description="Helical" evidence="1">
    <location>
        <begin position="130"/>
        <end position="152"/>
    </location>
</feature>
<protein>
    <submittedName>
        <fullName evidence="2">DUF3526 domain-containing protein</fullName>
    </submittedName>
</protein>
<feature type="transmembrane region" description="Helical" evidence="1">
    <location>
        <begin position="180"/>
        <end position="203"/>
    </location>
</feature>
<organism evidence="2 3">
    <name type="scientific">Spirosoma liriopis</name>
    <dbReference type="NCBI Taxonomy" id="2937440"/>
    <lineage>
        <taxon>Bacteria</taxon>
        <taxon>Pseudomonadati</taxon>
        <taxon>Bacteroidota</taxon>
        <taxon>Cytophagia</taxon>
        <taxon>Cytophagales</taxon>
        <taxon>Cytophagaceae</taxon>
        <taxon>Spirosoma</taxon>
    </lineage>
</organism>
<feature type="transmembrane region" description="Helical" evidence="1">
    <location>
        <begin position="244"/>
        <end position="263"/>
    </location>
</feature>
<feature type="transmembrane region" description="Helical" evidence="1">
    <location>
        <begin position="22"/>
        <end position="42"/>
    </location>
</feature>
<feature type="transmembrane region" description="Helical" evidence="1">
    <location>
        <begin position="215"/>
        <end position="238"/>
    </location>
</feature>
<reference evidence="2 3" key="1">
    <citation type="submission" date="2022-04" db="EMBL/GenBank/DDBJ databases">
        <title>Spirosoma sp. strain RP8 genome sequencing and assembly.</title>
        <authorList>
            <person name="Jung Y."/>
        </authorList>
    </citation>
    <scope>NUCLEOTIDE SEQUENCE [LARGE SCALE GENOMIC DNA]</scope>
    <source>
        <strain evidence="2 3">RP8</strain>
    </source>
</reference>
<dbReference type="InterPro" id="IPR021913">
    <property type="entry name" value="DUF3526"/>
</dbReference>
<keyword evidence="1" id="KW-1133">Transmembrane helix</keyword>
<keyword evidence="1" id="KW-0812">Transmembrane</keyword>
<evidence type="ECO:0000256" key="1">
    <source>
        <dbReference type="SAM" id="Phobius"/>
    </source>
</evidence>
<evidence type="ECO:0000313" key="2">
    <source>
        <dbReference type="EMBL" id="MCK8494867.1"/>
    </source>
</evidence>
<keyword evidence="1" id="KW-0472">Membrane</keyword>
<proteinExistence type="predicted"/>
<gene>
    <name evidence="2" type="ORF">M0L20_23560</name>
</gene>
<comment type="caution">
    <text evidence="2">The sequence shown here is derived from an EMBL/GenBank/DDBJ whole genome shotgun (WGS) entry which is preliminary data.</text>
</comment>